<dbReference type="AlphaFoldDB" id="A0A8H8V0L7"/>
<feature type="signal peptide" evidence="1">
    <location>
        <begin position="1"/>
        <end position="17"/>
    </location>
</feature>
<sequence length="68" mass="7354">MKFSLVALVSIIGLVAANPVALPNPMPFYESEPEEFAKLDKRDCSPCRNKIRCCAFPPNSSNPAVNGS</sequence>
<comment type="caution">
    <text evidence="2">The sequence shown here is derived from an EMBL/GenBank/DDBJ whole genome shotgun (WGS) entry which is preliminary data.</text>
</comment>
<keyword evidence="1" id="KW-0732">Signal</keyword>
<evidence type="ECO:0000313" key="2">
    <source>
        <dbReference type="EMBL" id="KAF3203377.1"/>
    </source>
</evidence>
<accession>A0A8H8V0L7</accession>
<protein>
    <submittedName>
        <fullName evidence="2">Uncharacterized protein</fullName>
    </submittedName>
</protein>
<proteinExistence type="predicted"/>
<dbReference type="EMBL" id="WIWT01000079">
    <property type="protein sequence ID" value="KAF3203377.1"/>
    <property type="molecule type" value="Genomic_DNA"/>
</dbReference>
<organism evidence="2 3">
    <name type="scientific">Orbilia oligospora</name>
    <name type="common">Nematode-trapping fungus</name>
    <name type="synonym">Arthrobotrys oligospora</name>
    <dbReference type="NCBI Taxonomy" id="2813651"/>
    <lineage>
        <taxon>Eukaryota</taxon>
        <taxon>Fungi</taxon>
        <taxon>Dikarya</taxon>
        <taxon>Ascomycota</taxon>
        <taxon>Pezizomycotina</taxon>
        <taxon>Orbiliomycetes</taxon>
        <taxon>Orbiliales</taxon>
        <taxon>Orbiliaceae</taxon>
        <taxon>Orbilia</taxon>
    </lineage>
</organism>
<feature type="chain" id="PRO_5034332497" evidence="1">
    <location>
        <begin position="18"/>
        <end position="68"/>
    </location>
</feature>
<evidence type="ECO:0000256" key="1">
    <source>
        <dbReference type="SAM" id="SignalP"/>
    </source>
</evidence>
<evidence type="ECO:0000313" key="3">
    <source>
        <dbReference type="Proteomes" id="UP000614610"/>
    </source>
</evidence>
<reference evidence="2" key="1">
    <citation type="submission" date="2019-06" db="EMBL/GenBank/DDBJ databases">
        <authorList>
            <person name="Palmer J.M."/>
        </authorList>
    </citation>
    <scope>NUCLEOTIDE SEQUENCE</scope>
    <source>
        <strain evidence="2">TWF679</strain>
    </source>
</reference>
<dbReference type="Proteomes" id="UP000614610">
    <property type="component" value="Unassembled WGS sequence"/>
</dbReference>
<name>A0A8H8V0L7_ORBOL</name>
<gene>
    <name evidence="2" type="ORF">TWF679_010246</name>
</gene>
<dbReference type="OrthoDB" id="5305546at2759"/>